<dbReference type="GO" id="GO:0003725">
    <property type="term" value="F:double-stranded RNA binding"/>
    <property type="evidence" value="ECO:0007669"/>
    <property type="project" value="TreeGrafter"/>
</dbReference>
<dbReference type="GO" id="GO:0005634">
    <property type="term" value="C:nucleus"/>
    <property type="evidence" value="ECO:0007669"/>
    <property type="project" value="TreeGrafter"/>
</dbReference>
<name>A0A7R9CNX1_TIMCR</name>
<evidence type="ECO:0000256" key="1">
    <source>
        <dbReference type="ARBA" id="ARBA00022884"/>
    </source>
</evidence>
<dbReference type="GO" id="GO:0070920">
    <property type="term" value="P:regulation of regulatory ncRNA processing"/>
    <property type="evidence" value="ECO:0007669"/>
    <property type="project" value="TreeGrafter"/>
</dbReference>
<reference evidence="5" key="1">
    <citation type="submission" date="2020-11" db="EMBL/GenBank/DDBJ databases">
        <authorList>
            <person name="Tran Van P."/>
        </authorList>
    </citation>
    <scope>NUCLEOTIDE SEQUENCE</scope>
</reference>
<protein>
    <recommendedName>
        <fullName evidence="4">DRBM domain-containing protein</fullName>
    </recommendedName>
</protein>
<dbReference type="Pfam" id="PF00035">
    <property type="entry name" value="dsrm"/>
    <property type="match status" value="2"/>
</dbReference>
<evidence type="ECO:0000256" key="2">
    <source>
        <dbReference type="PROSITE-ProRule" id="PRU00266"/>
    </source>
</evidence>
<feature type="domain" description="DRBM" evidence="4">
    <location>
        <begin position="170"/>
        <end position="239"/>
    </location>
</feature>
<dbReference type="SUPFAM" id="SSF54768">
    <property type="entry name" value="dsRNA-binding domain-like"/>
    <property type="match status" value="2"/>
</dbReference>
<organism evidence="5">
    <name type="scientific">Timema cristinae</name>
    <name type="common">Walking stick</name>
    <dbReference type="NCBI Taxonomy" id="61476"/>
    <lineage>
        <taxon>Eukaryota</taxon>
        <taxon>Metazoa</taxon>
        <taxon>Ecdysozoa</taxon>
        <taxon>Arthropoda</taxon>
        <taxon>Hexapoda</taxon>
        <taxon>Insecta</taxon>
        <taxon>Pterygota</taxon>
        <taxon>Neoptera</taxon>
        <taxon>Polyneoptera</taxon>
        <taxon>Phasmatodea</taxon>
        <taxon>Timematodea</taxon>
        <taxon>Timematoidea</taxon>
        <taxon>Timematidae</taxon>
        <taxon>Timema</taxon>
    </lineage>
</organism>
<dbReference type="Gene3D" id="3.30.160.20">
    <property type="match status" value="2"/>
</dbReference>
<evidence type="ECO:0000313" key="5">
    <source>
        <dbReference type="EMBL" id="CAD7399785.1"/>
    </source>
</evidence>
<feature type="region of interest" description="Disordered" evidence="3">
    <location>
        <begin position="569"/>
        <end position="608"/>
    </location>
</feature>
<proteinExistence type="predicted"/>
<feature type="compositionally biased region" description="Polar residues" evidence="3">
    <location>
        <begin position="595"/>
        <end position="608"/>
    </location>
</feature>
<evidence type="ECO:0000259" key="4">
    <source>
        <dbReference type="PROSITE" id="PS50137"/>
    </source>
</evidence>
<dbReference type="CDD" id="cd00048">
    <property type="entry name" value="DSRM_SF"/>
    <property type="match status" value="1"/>
</dbReference>
<feature type="compositionally biased region" description="Polar residues" evidence="3">
    <location>
        <begin position="243"/>
        <end position="255"/>
    </location>
</feature>
<dbReference type="InterPro" id="IPR051247">
    <property type="entry name" value="RLC_Component"/>
</dbReference>
<dbReference type="PANTHER" id="PTHR46205">
    <property type="entry name" value="LOQUACIOUS, ISOFORM B"/>
    <property type="match status" value="1"/>
</dbReference>
<feature type="domain" description="DRBM" evidence="4">
    <location>
        <begin position="5"/>
        <end position="104"/>
    </location>
</feature>
<keyword evidence="1 2" id="KW-0694">RNA-binding</keyword>
<gene>
    <name evidence="5" type="ORF">TCEB3V08_LOCUS5194</name>
</gene>
<dbReference type="GO" id="GO:0005737">
    <property type="term" value="C:cytoplasm"/>
    <property type="evidence" value="ECO:0007669"/>
    <property type="project" value="TreeGrafter"/>
</dbReference>
<dbReference type="PANTHER" id="PTHR46205:SF3">
    <property type="entry name" value="LOQUACIOUS, ISOFORM B"/>
    <property type="match status" value="1"/>
</dbReference>
<dbReference type="GO" id="GO:0035197">
    <property type="term" value="F:siRNA binding"/>
    <property type="evidence" value="ECO:0007669"/>
    <property type="project" value="TreeGrafter"/>
</dbReference>
<sequence>MSFNNSVGELQEYCMQHGISMPSYQLTMESGPPHNKTFTITCQVEKHTTKVHSTEIRTSISSSSAVELNTTSALANYATEAGTSNSKKDAKKKAAILMTPLVMNCVPSTQLPHEVSPFLQNGPQEQLETDYCGSFQNSYPEVSQQRPKAGTENLDLVEEDDYKSNLGSGNTIGILQEICQRMKWEMPVYIGNGVIGNGVSHQGQSIRCTLRGKTTEGFNINKKDAKKIAAGKMLALLNRSGERFTSSPAKSNPTYASEHPSPINKFVSNSDIKSVYSDQSHSQSTVNTICDSLAPKTVEDSTSKIPPDLAKVIELYRSLTCTKTSTMSSKPDMIEQMHLKFQFQGVILNEIVQAFDFEEQDDIDYLLLLEKLSKEQHFTMQFKECDSLDPRFEEHKTQVPMHRTISTQKLRDAPVVHSRKGRICLEFGGFERFLWDIVTVAGSVSSGDLKDIIHVRNQVEDCIFNTIAKLSYLQGAQVGVMKDCDVTKVVTESLAIFSPGEISRWVSLYTAGQVDYPSYKPIRSDGTAGFPLTNQTILGSGSPWASHFTVTFSFSFALCTTDVSMKEVGSGDKRVDDTNQTSDTQFPFAHPIRNGSGSQTFESRSTFQ</sequence>
<dbReference type="GO" id="GO:0070578">
    <property type="term" value="C:RISC-loading complex"/>
    <property type="evidence" value="ECO:0007669"/>
    <property type="project" value="TreeGrafter"/>
</dbReference>
<dbReference type="GO" id="GO:0016442">
    <property type="term" value="C:RISC complex"/>
    <property type="evidence" value="ECO:0007669"/>
    <property type="project" value="TreeGrafter"/>
</dbReference>
<dbReference type="InterPro" id="IPR014720">
    <property type="entry name" value="dsRBD_dom"/>
</dbReference>
<dbReference type="EMBL" id="OC317931">
    <property type="protein sequence ID" value="CAD7399785.1"/>
    <property type="molecule type" value="Genomic_DNA"/>
</dbReference>
<evidence type="ECO:0000256" key="3">
    <source>
        <dbReference type="SAM" id="MobiDB-lite"/>
    </source>
</evidence>
<dbReference type="GO" id="GO:0030422">
    <property type="term" value="P:siRNA processing"/>
    <property type="evidence" value="ECO:0007669"/>
    <property type="project" value="TreeGrafter"/>
</dbReference>
<dbReference type="SMART" id="SM00358">
    <property type="entry name" value="DSRM"/>
    <property type="match status" value="2"/>
</dbReference>
<feature type="region of interest" description="Disordered" evidence="3">
    <location>
        <begin position="243"/>
        <end position="263"/>
    </location>
</feature>
<accession>A0A7R9CNX1</accession>
<dbReference type="PROSITE" id="PS50137">
    <property type="entry name" value="DS_RBD"/>
    <property type="match status" value="2"/>
</dbReference>
<dbReference type="AlphaFoldDB" id="A0A7R9CNX1"/>